<evidence type="ECO:0000256" key="13">
    <source>
        <dbReference type="SAM" id="Phobius"/>
    </source>
</evidence>
<gene>
    <name evidence="15" type="ORF">fugu_014910</name>
</gene>
<proteinExistence type="inferred from homology"/>
<keyword evidence="10 13" id="KW-1133">Transmembrane helix</keyword>
<dbReference type="PROSITE" id="PS00154">
    <property type="entry name" value="ATPASE_E1_E2"/>
    <property type="match status" value="1"/>
</dbReference>
<dbReference type="Gene3D" id="1.20.1110.10">
    <property type="entry name" value="Calcium-transporting ATPase, transmembrane domain"/>
    <property type="match status" value="1"/>
</dbReference>
<evidence type="ECO:0000256" key="8">
    <source>
        <dbReference type="ARBA" id="ARBA00022842"/>
    </source>
</evidence>
<feature type="transmembrane region" description="Helical" evidence="13">
    <location>
        <begin position="289"/>
        <end position="318"/>
    </location>
</feature>
<dbReference type="EMBL" id="SWLE01000008">
    <property type="protein sequence ID" value="TNM96754.1"/>
    <property type="molecule type" value="Genomic_DNA"/>
</dbReference>
<dbReference type="SMART" id="SM00831">
    <property type="entry name" value="Cation_ATPase_N"/>
    <property type="match status" value="1"/>
</dbReference>
<dbReference type="InterPro" id="IPR018303">
    <property type="entry name" value="ATPase_P-typ_P_site"/>
</dbReference>
<dbReference type="FunFam" id="3.40.50.1000:FF:000001">
    <property type="entry name" value="Phospholipid-transporting ATPase IC"/>
    <property type="match status" value="1"/>
</dbReference>
<dbReference type="GO" id="GO:0012505">
    <property type="term" value="C:endomembrane system"/>
    <property type="evidence" value="ECO:0007669"/>
    <property type="project" value="UniProtKB-SubCell"/>
</dbReference>
<comment type="subcellular location">
    <subcellularLocation>
        <location evidence="1">Endomembrane system</location>
        <topology evidence="1">Multi-pass membrane protein</topology>
    </subcellularLocation>
</comment>
<dbReference type="SUPFAM" id="SSF81665">
    <property type="entry name" value="Calcium ATPase, transmembrane domain M"/>
    <property type="match status" value="1"/>
</dbReference>
<dbReference type="NCBIfam" id="TIGR01494">
    <property type="entry name" value="ATPase_P-type"/>
    <property type="match status" value="1"/>
</dbReference>
<dbReference type="InterPro" id="IPR001757">
    <property type="entry name" value="P_typ_ATPase"/>
</dbReference>
<evidence type="ECO:0000313" key="16">
    <source>
        <dbReference type="Proteomes" id="UP000516260"/>
    </source>
</evidence>
<dbReference type="FunFam" id="1.20.1110.10:FF:000065">
    <property type="entry name" value="Sarcoplasmic/endoplasmic reticulum calcium ATPase 1"/>
    <property type="match status" value="1"/>
</dbReference>
<keyword evidence="8" id="KW-0460">Magnesium</keyword>
<keyword evidence="9" id="KW-1278">Translocase</keyword>
<dbReference type="InterPro" id="IPR004014">
    <property type="entry name" value="ATPase_P-typ_cation-transptr_N"/>
</dbReference>
<evidence type="ECO:0000313" key="15">
    <source>
        <dbReference type="EMBL" id="TNM96754.1"/>
    </source>
</evidence>
<evidence type="ECO:0000256" key="7">
    <source>
        <dbReference type="ARBA" id="ARBA00022840"/>
    </source>
</evidence>
<evidence type="ECO:0000256" key="2">
    <source>
        <dbReference type="ARBA" id="ARBA00005675"/>
    </source>
</evidence>
<dbReference type="Gene3D" id="3.40.1110.10">
    <property type="entry name" value="Calcium-transporting ATPase, cytoplasmic domain N"/>
    <property type="match status" value="1"/>
</dbReference>
<dbReference type="EC" id="7.2.2.10" evidence="3"/>
<sequence>MENAHTKESGDVLAHFGVTEDTGLSPEQVKKNLSKYGFNELPAEEGKSIWELVVEQFEDLLVRILLLAACISFVLAMFEEGEETVTAFVEPFVILLILIANAVVGERNAESAIEALKEYEPEMGKVYRADRKSVQRIKAREIVPGDVVEVSVGDKVPADIRIISIKSTTLRVDQSILTGESVSVIKHTDAVPDLRAVNQDKKNMLFSGTNIAAGKATGVVIATGVSTEIGKIRDQMAATEQEKTPLQQKLDEFGEQLSKVISLICVAVWIINIGHFNDPVHGGSWIRGAIYYFKIAVALAVAAIPEGLPAVITTCLALGTRRMAKKNAIVRSLPSVETLGCTSVICSDKTGTLTTNQMCVTKMFIIDKVDGDSISLAQFDISGSKYTPEGEV</sequence>
<dbReference type="GO" id="GO:0005524">
    <property type="term" value="F:ATP binding"/>
    <property type="evidence" value="ECO:0007669"/>
    <property type="project" value="UniProtKB-KW"/>
</dbReference>
<feature type="transmembrane region" description="Helical" evidence="13">
    <location>
        <begin position="84"/>
        <end position="104"/>
    </location>
</feature>
<evidence type="ECO:0000256" key="4">
    <source>
        <dbReference type="ARBA" id="ARBA00022553"/>
    </source>
</evidence>
<dbReference type="GO" id="GO:0016020">
    <property type="term" value="C:membrane"/>
    <property type="evidence" value="ECO:0007669"/>
    <property type="project" value="InterPro"/>
</dbReference>
<dbReference type="Pfam" id="PF00690">
    <property type="entry name" value="Cation_ATPase_N"/>
    <property type="match status" value="1"/>
</dbReference>
<feature type="transmembrane region" description="Helical" evidence="13">
    <location>
        <begin position="60"/>
        <end position="78"/>
    </location>
</feature>
<evidence type="ECO:0000259" key="14">
    <source>
        <dbReference type="SMART" id="SM00831"/>
    </source>
</evidence>
<dbReference type="InterPro" id="IPR023214">
    <property type="entry name" value="HAD_sf"/>
</dbReference>
<dbReference type="InterPro" id="IPR023298">
    <property type="entry name" value="ATPase_P-typ_TM_dom_sf"/>
</dbReference>
<comment type="catalytic activity">
    <reaction evidence="12">
        <text>Ca(2+)(in) + ATP + H2O = Ca(2+)(out) + ADP + phosphate + H(+)</text>
        <dbReference type="Rhea" id="RHEA:18105"/>
        <dbReference type="ChEBI" id="CHEBI:15377"/>
        <dbReference type="ChEBI" id="CHEBI:15378"/>
        <dbReference type="ChEBI" id="CHEBI:29108"/>
        <dbReference type="ChEBI" id="CHEBI:30616"/>
        <dbReference type="ChEBI" id="CHEBI:43474"/>
        <dbReference type="ChEBI" id="CHEBI:456216"/>
        <dbReference type="EC" id="7.2.2.10"/>
    </reaction>
    <physiologicalReaction direction="left-to-right" evidence="12">
        <dbReference type="Rhea" id="RHEA:18106"/>
    </physiologicalReaction>
</comment>
<keyword evidence="5 13" id="KW-0812">Transmembrane</keyword>
<evidence type="ECO:0000256" key="10">
    <source>
        <dbReference type="ARBA" id="ARBA00022989"/>
    </source>
</evidence>
<keyword evidence="7" id="KW-0067">ATP-binding</keyword>
<reference evidence="15 16" key="1">
    <citation type="submission" date="2019-04" db="EMBL/GenBank/DDBJ databases">
        <title>The sequence and de novo assembly of Takifugu bimaculatus genome using PacBio and Hi-C technologies.</title>
        <authorList>
            <person name="Xu P."/>
            <person name="Liu B."/>
            <person name="Zhou Z."/>
        </authorList>
    </citation>
    <scope>NUCLEOTIDE SEQUENCE [LARGE SCALE GENOMIC DNA]</scope>
    <source>
        <strain evidence="15">TB-2018</strain>
        <tissue evidence="15">Muscle</tissue>
    </source>
</reference>
<comment type="similarity">
    <text evidence="2">Belongs to the cation transport ATPase (P-type) (TC 3.A.3) family. Type IIA subfamily.</text>
</comment>
<dbReference type="GO" id="GO:0016887">
    <property type="term" value="F:ATP hydrolysis activity"/>
    <property type="evidence" value="ECO:0007669"/>
    <property type="project" value="InterPro"/>
</dbReference>
<evidence type="ECO:0000256" key="9">
    <source>
        <dbReference type="ARBA" id="ARBA00022967"/>
    </source>
</evidence>
<keyword evidence="11 13" id="KW-0472">Membrane</keyword>
<dbReference type="InterPro" id="IPR059000">
    <property type="entry name" value="ATPase_P-type_domA"/>
</dbReference>
<evidence type="ECO:0000256" key="11">
    <source>
        <dbReference type="ARBA" id="ARBA00023136"/>
    </source>
</evidence>
<dbReference type="PANTHER" id="PTHR42861">
    <property type="entry name" value="CALCIUM-TRANSPORTING ATPASE"/>
    <property type="match status" value="1"/>
</dbReference>
<dbReference type="Gene3D" id="2.70.150.10">
    <property type="entry name" value="Calcium-transporting ATPase, cytoplasmic transduction domain A"/>
    <property type="match status" value="1"/>
</dbReference>
<keyword evidence="6" id="KW-0547">Nucleotide-binding</keyword>
<feature type="transmembrane region" description="Helical" evidence="13">
    <location>
        <begin position="257"/>
        <end position="277"/>
    </location>
</feature>
<dbReference type="AlphaFoldDB" id="A0A4Z2BX42"/>
<evidence type="ECO:0000256" key="6">
    <source>
        <dbReference type="ARBA" id="ARBA00022741"/>
    </source>
</evidence>
<evidence type="ECO:0000256" key="12">
    <source>
        <dbReference type="ARBA" id="ARBA00047282"/>
    </source>
</evidence>
<evidence type="ECO:0000256" key="1">
    <source>
        <dbReference type="ARBA" id="ARBA00004127"/>
    </source>
</evidence>
<comment type="caution">
    <text evidence="15">The sequence shown here is derived from an EMBL/GenBank/DDBJ whole genome shotgun (WGS) entry which is preliminary data.</text>
</comment>
<keyword evidence="4" id="KW-0597">Phosphoprotein</keyword>
<dbReference type="SUPFAM" id="SSF81653">
    <property type="entry name" value="Calcium ATPase, transduction domain A"/>
    <property type="match status" value="1"/>
</dbReference>
<dbReference type="Gene3D" id="3.40.50.1000">
    <property type="entry name" value="HAD superfamily/HAD-like"/>
    <property type="match status" value="1"/>
</dbReference>
<evidence type="ECO:0000256" key="3">
    <source>
        <dbReference type="ARBA" id="ARBA00012790"/>
    </source>
</evidence>
<organism evidence="15 16">
    <name type="scientific">Takifugu bimaculatus</name>
    <dbReference type="NCBI Taxonomy" id="433685"/>
    <lineage>
        <taxon>Eukaryota</taxon>
        <taxon>Metazoa</taxon>
        <taxon>Chordata</taxon>
        <taxon>Craniata</taxon>
        <taxon>Vertebrata</taxon>
        <taxon>Euteleostomi</taxon>
        <taxon>Actinopterygii</taxon>
        <taxon>Neopterygii</taxon>
        <taxon>Teleostei</taxon>
        <taxon>Neoteleostei</taxon>
        <taxon>Acanthomorphata</taxon>
        <taxon>Eupercaria</taxon>
        <taxon>Tetraodontiformes</taxon>
        <taxon>Tetradontoidea</taxon>
        <taxon>Tetraodontidae</taxon>
        <taxon>Takifugu</taxon>
    </lineage>
</organism>
<dbReference type="PRINTS" id="PR00119">
    <property type="entry name" value="CATATPASE"/>
</dbReference>
<keyword evidence="16" id="KW-1185">Reference proteome</keyword>
<dbReference type="Proteomes" id="UP000516260">
    <property type="component" value="Chromosome 16"/>
</dbReference>
<dbReference type="Pfam" id="PF00122">
    <property type="entry name" value="E1-E2_ATPase"/>
    <property type="match status" value="1"/>
</dbReference>
<dbReference type="GO" id="GO:0005388">
    <property type="term" value="F:P-type calcium transporter activity"/>
    <property type="evidence" value="ECO:0007669"/>
    <property type="project" value="UniProtKB-EC"/>
</dbReference>
<protein>
    <recommendedName>
        <fullName evidence="3">P-type Ca(2+) transporter</fullName>
        <ecNumber evidence="3">7.2.2.10</ecNumber>
    </recommendedName>
</protein>
<dbReference type="InterPro" id="IPR023299">
    <property type="entry name" value="ATPase_P-typ_cyto_dom_N"/>
</dbReference>
<feature type="domain" description="Cation-transporting P-type ATPase N-terminal" evidence="14">
    <location>
        <begin position="3"/>
        <end position="77"/>
    </location>
</feature>
<dbReference type="FunFam" id="2.70.150.10:FF:000160">
    <property type="entry name" value="Sarcoplasmic/endoplasmic reticulum calcium ATPase 1"/>
    <property type="match status" value="2"/>
</dbReference>
<dbReference type="InterPro" id="IPR008250">
    <property type="entry name" value="ATPase_P-typ_transduc_dom_A_sf"/>
</dbReference>
<evidence type="ECO:0000256" key="5">
    <source>
        <dbReference type="ARBA" id="ARBA00022692"/>
    </source>
</evidence>
<name>A0A4Z2BX42_9TELE</name>
<accession>A0A4Z2BX42</accession>